<reference evidence="2 3" key="1">
    <citation type="submission" date="2016-01" db="EMBL/GenBank/DDBJ databases">
        <title>The new phylogeny of the genus Mycobacterium.</title>
        <authorList>
            <person name="Tarcisio F."/>
            <person name="Conor M."/>
            <person name="Antonella G."/>
            <person name="Elisabetta G."/>
            <person name="Giulia F.S."/>
            <person name="Sara T."/>
            <person name="Anna F."/>
            <person name="Clotilde B."/>
            <person name="Roberto B."/>
            <person name="Veronica D.S."/>
            <person name="Fabio R."/>
            <person name="Monica P."/>
            <person name="Olivier J."/>
            <person name="Enrico T."/>
            <person name="Nicola S."/>
        </authorList>
    </citation>
    <scope>NUCLEOTIDE SEQUENCE [LARGE SCALE GENOMIC DNA]</scope>
    <source>
        <strain evidence="2 3">ATCC 27353</strain>
    </source>
</reference>
<dbReference type="EMBL" id="LQOT01000041">
    <property type="protein sequence ID" value="ORV45689.1"/>
    <property type="molecule type" value="Genomic_DNA"/>
</dbReference>
<protein>
    <recommendedName>
        <fullName evidence="1">LysM domain-containing protein</fullName>
    </recommendedName>
</protein>
<dbReference type="PANTHER" id="PTHR34700">
    <property type="entry name" value="POTASSIUM BINDING PROTEIN KBP"/>
    <property type="match status" value="1"/>
</dbReference>
<dbReference type="PROSITE" id="PS51782">
    <property type="entry name" value="LYSM"/>
    <property type="match status" value="1"/>
</dbReference>
<organism evidence="2 3">
    <name type="scientific">Mycolicibacter engbaekii</name>
    <dbReference type="NCBI Taxonomy" id="188915"/>
    <lineage>
        <taxon>Bacteria</taxon>
        <taxon>Bacillati</taxon>
        <taxon>Actinomycetota</taxon>
        <taxon>Actinomycetes</taxon>
        <taxon>Mycobacteriales</taxon>
        <taxon>Mycobacteriaceae</taxon>
        <taxon>Mycolicibacter</taxon>
    </lineage>
</organism>
<dbReference type="InterPro" id="IPR036779">
    <property type="entry name" value="LysM_dom_sf"/>
</dbReference>
<name>A0A1X1TML4_9MYCO</name>
<dbReference type="Gene3D" id="3.10.350.10">
    <property type="entry name" value="LysM domain"/>
    <property type="match status" value="1"/>
</dbReference>
<dbReference type="CDD" id="cd00118">
    <property type="entry name" value="LysM"/>
    <property type="match status" value="1"/>
</dbReference>
<dbReference type="InterPro" id="IPR018911">
    <property type="entry name" value="Gmad2_Ig-like_dom"/>
</dbReference>
<dbReference type="PANTHER" id="PTHR34700:SF4">
    <property type="entry name" value="PHAGE-LIKE ELEMENT PBSX PROTEIN XKDP"/>
    <property type="match status" value="1"/>
</dbReference>
<evidence type="ECO:0000313" key="2">
    <source>
        <dbReference type="EMBL" id="ORV45689.1"/>
    </source>
</evidence>
<comment type="caution">
    <text evidence="2">The sequence shown here is derived from an EMBL/GenBank/DDBJ whole genome shotgun (WGS) entry which is preliminary data.</text>
</comment>
<dbReference type="InterPro" id="IPR018392">
    <property type="entry name" value="LysM"/>
</dbReference>
<keyword evidence="3" id="KW-1185">Reference proteome</keyword>
<evidence type="ECO:0000313" key="3">
    <source>
        <dbReference type="Proteomes" id="UP000193465"/>
    </source>
</evidence>
<dbReference type="InterPro" id="IPR052196">
    <property type="entry name" value="Bact_Kbp"/>
</dbReference>
<feature type="domain" description="LysM" evidence="1">
    <location>
        <begin position="117"/>
        <end position="166"/>
    </location>
</feature>
<dbReference type="STRING" id="188915.AWC02_12240"/>
<dbReference type="SUPFAM" id="SSF54106">
    <property type="entry name" value="LysM domain"/>
    <property type="match status" value="1"/>
</dbReference>
<evidence type="ECO:0000259" key="1">
    <source>
        <dbReference type="PROSITE" id="PS51782"/>
    </source>
</evidence>
<gene>
    <name evidence="2" type="ORF">AWC02_12240</name>
</gene>
<sequence length="167" mass="18171">MQIPRLTVRSPQPFDIVGDSFVLCGLGGAVEAVVGSATLTDRNGTVLTTVTPMFVPNTGFGYTLFAFTVSYPVPATAEGMLTVHSDNPSGLPENDFTVSVPLTFGRPLLGEPFYSFALHRVVTGDTLFKIAQDRYGDGNLWHRLFVANRDRIDDPDVIRVGQVLRIP</sequence>
<accession>A0A1X1TML4</accession>
<dbReference type="Pfam" id="PF01476">
    <property type="entry name" value="LysM"/>
    <property type="match status" value="1"/>
</dbReference>
<dbReference type="RefSeq" id="WP_085129012.1">
    <property type="nucleotide sequence ID" value="NZ_LQOT01000041.1"/>
</dbReference>
<proteinExistence type="predicted"/>
<dbReference type="Pfam" id="PF10648">
    <property type="entry name" value="Gmad2"/>
    <property type="match status" value="1"/>
</dbReference>
<dbReference type="Proteomes" id="UP000193465">
    <property type="component" value="Unassembled WGS sequence"/>
</dbReference>
<dbReference type="AlphaFoldDB" id="A0A1X1TML4"/>
<dbReference type="SMART" id="SM00257">
    <property type="entry name" value="LysM"/>
    <property type="match status" value="1"/>
</dbReference>